<keyword evidence="6" id="KW-1185">Reference proteome</keyword>
<name>A0A443I0H0_BYSSP</name>
<dbReference type="PANTHER" id="PTHR43540:SF9">
    <property type="entry name" value="FAMILY HYDROLASE, PUTATIVE (AFU_ORTHOLOGUE AFUA_2G08700)-RELATED"/>
    <property type="match status" value="1"/>
</dbReference>
<dbReference type="AlphaFoldDB" id="A0A443I0H0"/>
<dbReference type="RefSeq" id="XP_028487210.1">
    <property type="nucleotide sequence ID" value="XM_028625432.1"/>
</dbReference>
<dbReference type="PANTHER" id="PTHR43540">
    <property type="entry name" value="PEROXYUREIDOACRYLATE/UREIDOACRYLATE AMIDOHYDROLASE-RELATED"/>
    <property type="match status" value="1"/>
</dbReference>
<feature type="compositionally biased region" description="Polar residues" evidence="3">
    <location>
        <begin position="1"/>
        <end position="20"/>
    </location>
</feature>
<evidence type="ECO:0000259" key="4">
    <source>
        <dbReference type="Pfam" id="PF00857"/>
    </source>
</evidence>
<proteinExistence type="inferred from homology"/>
<protein>
    <submittedName>
        <fullName evidence="5">Isochorismatase-like protein</fullName>
    </submittedName>
</protein>
<keyword evidence="2" id="KW-0378">Hydrolase</keyword>
<dbReference type="GO" id="GO:0016787">
    <property type="term" value="F:hydrolase activity"/>
    <property type="evidence" value="ECO:0007669"/>
    <property type="project" value="UniProtKB-KW"/>
</dbReference>
<dbReference type="Pfam" id="PF00857">
    <property type="entry name" value="Isochorismatase"/>
    <property type="match status" value="1"/>
</dbReference>
<dbReference type="SUPFAM" id="SSF52499">
    <property type="entry name" value="Isochorismatase-like hydrolases"/>
    <property type="match status" value="1"/>
</dbReference>
<evidence type="ECO:0000256" key="1">
    <source>
        <dbReference type="ARBA" id="ARBA00006336"/>
    </source>
</evidence>
<accession>A0A443I0H0</accession>
<evidence type="ECO:0000313" key="6">
    <source>
        <dbReference type="Proteomes" id="UP000283841"/>
    </source>
</evidence>
<sequence length="297" mass="32400">MATNGSEVDLDSTSKPTQIGTDPINHWFYEPATGIIDLTRGHSSNATTLKTTTNTLRLAPEKSALVIIDMQNFFLSPALGRPTESTGLAAAKALMDIGIPAAREKGIRVLWVNWGLTEDEVNTMPPGVTRAFGVFEAVPDNSKKRKNPNVYKGLGADLGPIQLPDGTTVEAGRVLMRDAWNTALYTPLDRAYLEGARRSSTPDVWIHKNRMSALWGSGTDLEVYLEKEGITTLLFAGVNTDQCVGGTLMDAFSKGYDCIFLKDASATSSPQFSQDAWEWNSEHCWGFLSDCASLKEM</sequence>
<organism evidence="5 6">
    <name type="scientific">Byssochlamys spectabilis</name>
    <name type="common">Paecilomyces variotii</name>
    <dbReference type="NCBI Taxonomy" id="264951"/>
    <lineage>
        <taxon>Eukaryota</taxon>
        <taxon>Fungi</taxon>
        <taxon>Dikarya</taxon>
        <taxon>Ascomycota</taxon>
        <taxon>Pezizomycotina</taxon>
        <taxon>Eurotiomycetes</taxon>
        <taxon>Eurotiomycetidae</taxon>
        <taxon>Eurotiales</taxon>
        <taxon>Thermoascaceae</taxon>
        <taxon>Paecilomyces</taxon>
    </lineage>
</organism>
<feature type="region of interest" description="Disordered" evidence="3">
    <location>
        <begin position="1"/>
        <end position="23"/>
    </location>
</feature>
<dbReference type="STRING" id="264951.A0A443I0H0"/>
<evidence type="ECO:0000256" key="3">
    <source>
        <dbReference type="SAM" id="MobiDB-lite"/>
    </source>
</evidence>
<evidence type="ECO:0000313" key="5">
    <source>
        <dbReference type="EMBL" id="RWQ97565.1"/>
    </source>
</evidence>
<reference evidence="5 6" key="1">
    <citation type="journal article" date="2018" name="Front. Microbiol.">
        <title>Genomic and genetic insights into a cosmopolitan fungus, Paecilomyces variotii (Eurotiales).</title>
        <authorList>
            <person name="Urquhart A.S."/>
            <person name="Mondo S.J."/>
            <person name="Makela M.R."/>
            <person name="Hane J.K."/>
            <person name="Wiebenga A."/>
            <person name="He G."/>
            <person name="Mihaltcheva S."/>
            <person name="Pangilinan J."/>
            <person name="Lipzen A."/>
            <person name="Barry K."/>
            <person name="de Vries R.P."/>
            <person name="Grigoriev I.V."/>
            <person name="Idnurm A."/>
        </authorList>
    </citation>
    <scope>NUCLEOTIDE SEQUENCE [LARGE SCALE GENOMIC DNA]</scope>
    <source>
        <strain evidence="5 6">CBS 101075</strain>
    </source>
</reference>
<gene>
    <name evidence="5" type="ORF">C8Q69DRAFT_141136</name>
</gene>
<dbReference type="InterPro" id="IPR036380">
    <property type="entry name" value="Isochorismatase-like_sf"/>
</dbReference>
<dbReference type="EMBL" id="RCNU01000002">
    <property type="protein sequence ID" value="RWQ97565.1"/>
    <property type="molecule type" value="Genomic_DNA"/>
</dbReference>
<dbReference type="Gene3D" id="3.40.50.850">
    <property type="entry name" value="Isochorismatase-like"/>
    <property type="match status" value="1"/>
</dbReference>
<dbReference type="VEuPathDB" id="FungiDB:C8Q69DRAFT_141136"/>
<dbReference type="InterPro" id="IPR000868">
    <property type="entry name" value="Isochorismatase-like_dom"/>
</dbReference>
<comment type="caution">
    <text evidence="5">The sequence shown here is derived from an EMBL/GenBank/DDBJ whole genome shotgun (WGS) entry which is preliminary data.</text>
</comment>
<dbReference type="Proteomes" id="UP000283841">
    <property type="component" value="Unassembled WGS sequence"/>
</dbReference>
<dbReference type="GeneID" id="39594709"/>
<feature type="domain" description="Isochorismatase-like" evidence="4">
    <location>
        <begin position="202"/>
        <end position="278"/>
    </location>
</feature>
<evidence type="ECO:0000256" key="2">
    <source>
        <dbReference type="ARBA" id="ARBA00022801"/>
    </source>
</evidence>
<comment type="similarity">
    <text evidence="1">Belongs to the isochorismatase family.</text>
</comment>
<dbReference type="InterPro" id="IPR050272">
    <property type="entry name" value="Isochorismatase-like_hydrls"/>
</dbReference>
<dbReference type="CDD" id="cd00431">
    <property type="entry name" value="cysteine_hydrolases"/>
    <property type="match status" value="1"/>
</dbReference>